<sequence length="93" mass="10953">ISRHIIVWHIHLRHNIWLVGQLTKELYSIYQKYRDNNIRLITEECMIVMFGVSKIVRIDGFRSDCKQTGTKFVTGFMVDKSAAPMNGEMRRPI</sequence>
<protein>
    <submittedName>
        <fullName evidence="2">Uncharacterized protein</fullName>
    </submittedName>
</protein>
<evidence type="ECO:0000313" key="2">
    <source>
        <dbReference type="WBParaSite" id="nRc.2.0.1.t31302-RA"/>
    </source>
</evidence>
<name>A0A915JY80_ROMCU</name>
<reference evidence="2" key="1">
    <citation type="submission" date="2022-11" db="UniProtKB">
        <authorList>
            <consortium name="WormBaseParasite"/>
        </authorList>
    </citation>
    <scope>IDENTIFICATION</scope>
</reference>
<organism evidence="1 2">
    <name type="scientific">Romanomermis culicivorax</name>
    <name type="common">Nematode worm</name>
    <dbReference type="NCBI Taxonomy" id="13658"/>
    <lineage>
        <taxon>Eukaryota</taxon>
        <taxon>Metazoa</taxon>
        <taxon>Ecdysozoa</taxon>
        <taxon>Nematoda</taxon>
        <taxon>Enoplea</taxon>
        <taxon>Dorylaimia</taxon>
        <taxon>Mermithida</taxon>
        <taxon>Mermithoidea</taxon>
        <taxon>Mermithidae</taxon>
        <taxon>Romanomermis</taxon>
    </lineage>
</organism>
<evidence type="ECO:0000313" key="1">
    <source>
        <dbReference type="Proteomes" id="UP000887565"/>
    </source>
</evidence>
<dbReference type="AlphaFoldDB" id="A0A915JY80"/>
<accession>A0A915JY80</accession>
<proteinExistence type="predicted"/>
<keyword evidence="1" id="KW-1185">Reference proteome</keyword>
<dbReference type="WBParaSite" id="nRc.2.0.1.t31302-RA">
    <property type="protein sequence ID" value="nRc.2.0.1.t31302-RA"/>
    <property type="gene ID" value="nRc.2.0.1.g31302"/>
</dbReference>
<dbReference type="Proteomes" id="UP000887565">
    <property type="component" value="Unplaced"/>
</dbReference>